<reference evidence="1 2" key="1">
    <citation type="submission" date="2024-05" db="EMBL/GenBank/DDBJ databases">
        <title>Roseateles sp. 2.12 16S ribosomal RNA gene Genome sequencing and assembly.</title>
        <authorList>
            <person name="Woo H."/>
        </authorList>
    </citation>
    <scope>NUCLEOTIDE SEQUENCE [LARGE SCALE GENOMIC DNA]</scope>
    <source>
        <strain evidence="1 2">2.12</strain>
    </source>
</reference>
<accession>A0ABV0GI51</accession>
<organism evidence="1 2">
    <name type="scientific">Roseateles flavus</name>
    <dbReference type="NCBI Taxonomy" id="3149041"/>
    <lineage>
        <taxon>Bacteria</taxon>
        <taxon>Pseudomonadati</taxon>
        <taxon>Pseudomonadota</taxon>
        <taxon>Betaproteobacteria</taxon>
        <taxon>Burkholderiales</taxon>
        <taxon>Sphaerotilaceae</taxon>
        <taxon>Roseateles</taxon>
    </lineage>
</organism>
<dbReference type="RefSeq" id="WP_347611694.1">
    <property type="nucleotide sequence ID" value="NZ_JBDPZC010000008.1"/>
</dbReference>
<keyword evidence="2" id="KW-1185">Reference proteome</keyword>
<proteinExistence type="predicted"/>
<evidence type="ECO:0008006" key="3">
    <source>
        <dbReference type="Google" id="ProtNLM"/>
    </source>
</evidence>
<evidence type="ECO:0000313" key="1">
    <source>
        <dbReference type="EMBL" id="MEO3714614.1"/>
    </source>
</evidence>
<gene>
    <name evidence="1" type="ORF">ABDJ40_17735</name>
</gene>
<dbReference type="EMBL" id="JBDPZC010000008">
    <property type="protein sequence ID" value="MEO3714614.1"/>
    <property type="molecule type" value="Genomic_DNA"/>
</dbReference>
<comment type="caution">
    <text evidence="1">The sequence shown here is derived from an EMBL/GenBank/DDBJ whole genome shotgun (WGS) entry which is preliminary data.</text>
</comment>
<sequence length="701" mass="76320">MIDPAHTVWVHQRAGASGPTLLDELLALCGFWDSLAGLRGPVVIKPDLDACEQAPHAGTEALLVEHLIDRLHEHGFTDVAVADARHEDDSWLHNRDPLLVPELTGWRFSTPQGRPYEVFGAAGGERWRAAALRIAFAKNRTHEEHHFALAVHNLAGLAAPRRGLVEDALQVLRDAPPHWSLIDAVTSAHGGAGQRAPRPLATHTLIASPSALLADWAGAARMGLDPYASAVNAAALHAFGLPPHRVEGSLAPYPLWRNVHPLMARSARQRQAAEGVGALAPAWFQAVDRERFALRDFYSDRLNALLAPLVARVDDNPRAFWTVVTLNLLLARLGGLVTAQHTLFSKDRLRRREAPLLIDPAAYSAADYEAVPDAMAPYEALLAHLPPARNGLRWRHVDGAIVFGNEHVVPVRYEQWVRRVDIARGIQYMNDYIGGATVAVRRDGRGRVTHQAERNLYLQQPNWMVLFGGEVIDVEKLQCIRRAPGRQSIYWRTVASPNGSAVADDGCVEFTRTPEGQVRVRVAGRQHFALPLAFKLFDINLAPALRDPIIEGAYTSFFEGTVANLQAAYEGRDFRIGHYAAADSPRRALPRLLATAAAAVAELLRGRRGMGEPGELGTLGDAVAWLMGTGAGTTAPPTGPQTQATDAQGFRHFSPQPAANDPQERDAAFVAGMAALARDAPDFLQGLADAVHRDLDQLARG</sequence>
<name>A0ABV0GI51_9BURK</name>
<protein>
    <recommendedName>
        <fullName evidence="3">DUF362 domain-containing protein</fullName>
    </recommendedName>
</protein>
<dbReference type="Proteomes" id="UP001462640">
    <property type="component" value="Unassembled WGS sequence"/>
</dbReference>
<evidence type="ECO:0000313" key="2">
    <source>
        <dbReference type="Proteomes" id="UP001462640"/>
    </source>
</evidence>